<dbReference type="RefSeq" id="XP_012182373.1">
    <property type="nucleotide sequence ID" value="XM_012326983.1"/>
</dbReference>
<reference evidence="4 5" key="1">
    <citation type="journal article" date="2012" name="Appl. Environ. Microbiol.">
        <title>Short-read sequencing for genomic analysis of the brown rot fungus Fibroporia radiculosa.</title>
        <authorList>
            <person name="Tang J.D."/>
            <person name="Perkins A.D."/>
            <person name="Sonstegard T.S."/>
            <person name="Schroeder S.G."/>
            <person name="Burgess S.C."/>
            <person name="Diehl S.V."/>
        </authorList>
    </citation>
    <scope>NUCLEOTIDE SEQUENCE [LARGE SCALE GENOMIC DNA]</scope>
    <source>
        <strain evidence="4 5">TFFH 294</strain>
    </source>
</reference>
<dbReference type="GO" id="GO:0003697">
    <property type="term" value="F:single-stranded DNA binding"/>
    <property type="evidence" value="ECO:0007669"/>
    <property type="project" value="TreeGrafter"/>
</dbReference>
<dbReference type="OrthoDB" id="336321at2759"/>
<dbReference type="GO" id="GO:0005815">
    <property type="term" value="C:microtubule organizing center"/>
    <property type="evidence" value="ECO:0007669"/>
    <property type="project" value="TreeGrafter"/>
</dbReference>
<feature type="domain" description="Rad51-like C-terminal" evidence="3">
    <location>
        <begin position="89"/>
        <end position="160"/>
    </location>
</feature>
<dbReference type="AlphaFoldDB" id="J4GQK7"/>
<dbReference type="Pfam" id="PF08423">
    <property type="entry name" value="Rad51"/>
    <property type="match status" value="1"/>
</dbReference>
<dbReference type="EMBL" id="HE797101">
    <property type="protein sequence ID" value="CCM03090.1"/>
    <property type="molecule type" value="Genomic_DNA"/>
</dbReference>
<gene>
    <name evidence="4" type="ORF">FIBRA_05210</name>
</gene>
<evidence type="ECO:0000259" key="3">
    <source>
        <dbReference type="Pfam" id="PF08423"/>
    </source>
</evidence>
<dbReference type="GeneID" id="24098001"/>
<keyword evidence="2" id="KW-0539">Nucleus</keyword>
<dbReference type="GO" id="GO:0033063">
    <property type="term" value="C:Rad51B-Rad51C-Rad51D-XRCC2 complex"/>
    <property type="evidence" value="ECO:0007669"/>
    <property type="project" value="TreeGrafter"/>
</dbReference>
<dbReference type="GO" id="GO:0000400">
    <property type="term" value="F:four-way junction DNA binding"/>
    <property type="evidence" value="ECO:0007669"/>
    <property type="project" value="TreeGrafter"/>
</dbReference>
<sequence>MRLRALVPPLPENLLDALDACDITTDSDLIFVKNLTELFRKLPPMTMGFQEFLDLVSRVIKQAAAPAIRGDQLLAKERKRREDDIYGDLSTGVPELDVLLGGLRPPRVVEISGDKGSGKTALALQIVLRNLSTVFDSAALWIDTDGAFAPERIPSLLESYPGEVPLKHAVTIINYSDDEQGVGTVLDRLQIALAFDVETTQEVLEQLRFSLSSDPPVPPIVRCVVIDSITPLLGPLLSAISSQGIPSDFSALHATSKFPRFTGHAIMTTFMRQLRALADTFSLTILVINSSSRSLPCNPDSAFLSTVRKPALGPSFTFLTDTTLWLSKDLADSSNADEEATTHVAEIFRSKKTVSHE</sequence>
<accession>J4GQK7</accession>
<organism evidence="4 5">
    <name type="scientific">Fibroporia radiculosa</name>
    <dbReference type="NCBI Taxonomy" id="599839"/>
    <lineage>
        <taxon>Eukaryota</taxon>
        <taxon>Fungi</taxon>
        <taxon>Dikarya</taxon>
        <taxon>Basidiomycota</taxon>
        <taxon>Agaricomycotina</taxon>
        <taxon>Agaricomycetes</taxon>
        <taxon>Polyporales</taxon>
        <taxon>Fibroporiaceae</taxon>
        <taxon>Fibroporia</taxon>
    </lineage>
</organism>
<dbReference type="STRING" id="599839.J4GQK7"/>
<dbReference type="GO" id="GO:0042148">
    <property type="term" value="P:DNA strand invasion"/>
    <property type="evidence" value="ECO:0007669"/>
    <property type="project" value="TreeGrafter"/>
</dbReference>
<keyword evidence="5" id="KW-1185">Reference proteome</keyword>
<dbReference type="SUPFAM" id="SSF52540">
    <property type="entry name" value="P-loop containing nucleoside triphosphate hydrolases"/>
    <property type="match status" value="1"/>
</dbReference>
<dbReference type="GO" id="GO:0000724">
    <property type="term" value="P:double-strand break repair via homologous recombination"/>
    <property type="evidence" value="ECO:0007669"/>
    <property type="project" value="TreeGrafter"/>
</dbReference>
<comment type="subcellular location">
    <subcellularLocation>
        <location evidence="1">Nucleus</location>
    </subcellularLocation>
</comment>
<dbReference type="InterPro" id="IPR027417">
    <property type="entry name" value="P-loop_NTPase"/>
</dbReference>
<dbReference type="PANTHER" id="PTHR46457">
    <property type="entry name" value="DNA REPAIR PROTEIN RAD51 HOMOLOG 4"/>
    <property type="match status" value="1"/>
</dbReference>
<evidence type="ECO:0000313" key="4">
    <source>
        <dbReference type="EMBL" id="CCM03090.1"/>
    </source>
</evidence>
<dbReference type="GO" id="GO:0000723">
    <property type="term" value="P:telomere maintenance"/>
    <property type="evidence" value="ECO:0007669"/>
    <property type="project" value="TreeGrafter"/>
</dbReference>
<dbReference type="InParanoid" id="J4GQK7"/>
<dbReference type="GO" id="GO:0007131">
    <property type="term" value="P:reciprocal meiotic recombination"/>
    <property type="evidence" value="ECO:0007669"/>
    <property type="project" value="TreeGrafter"/>
</dbReference>
<dbReference type="InterPro" id="IPR051988">
    <property type="entry name" value="HRR_RAD51_Paralog"/>
</dbReference>
<dbReference type="GO" id="GO:0005657">
    <property type="term" value="C:replication fork"/>
    <property type="evidence" value="ECO:0007669"/>
    <property type="project" value="TreeGrafter"/>
</dbReference>
<name>J4GQK7_9APHY</name>
<evidence type="ECO:0000313" key="5">
    <source>
        <dbReference type="Proteomes" id="UP000006352"/>
    </source>
</evidence>
<dbReference type="PRINTS" id="PR01874">
    <property type="entry name" value="DNAREPAIRADA"/>
</dbReference>
<dbReference type="PANTHER" id="PTHR46457:SF1">
    <property type="entry name" value="DNA REPAIR PROTEIN RAD51 HOMOLOG 4"/>
    <property type="match status" value="1"/>
</dbReference>
<protein>
    <recommendedName>
        <fullName evidence="3">Rad51-like C-terminal domain-containing protein</fullName>
    </recommendedName>
</protein>
<evidence type="ECO:0000256" key="2">
    <source>
        <dbReference type="ARBA" id="ARBA00023242"/>
    </source>
</evidence>
<dbReference type="Proteomes" id="UP000006352">
    <property type="component" value="Unassembled WGS sequence"/>
</dbReference>
<dbReference type="InterPro" id="IPR013632">
    <property type="entry name" value="Rad51_C"/>
</dbReference>
<dbReference type="HOGENOM" id="CLU_048777_0_0_1"/>
<proteinExistence type="predicted"/>
<dbReference type="Gene3D" id="3.40.50.300">
    <property type="entry name" value="P-loop containing nucleotide triphosphate hydrolases"/>
    <property type="match status" value="1"/>
</dbReference>
<dbReference type="GO" id="GO:0008094">
    <property type="term" value="F:ATP-dependent activity, acting on DNA"/>
    <property type="evidence" value="ECO:0007669"/>
    <property type="project" value="TreeGrafter"/>
</dbReference>
<evidence type="ECO:0000256" key="1">
    <source>
        <dbReference type="ARBA" id="ARBA00004123"/>
    </source>
</evidence>